<keyword evidence="7" id="KW-0472">Membrane</keyword>
<evidence type="ECO:0000256" key="7">
    <source>
        <dbReference type="ARBA" id="ARBA00023136"/>
    </source>
</evidence>
<evidence type="ECO:0000256" key="6">
    <source>
        <dbReference type="ARBA" id="ARBA00022679"/>
    </source>
</evidence>
<comment type="subcellular location">
    <subcellularLocation>
        <location evidence="2">Membrane</location>
    </subcellularLocation>
    <subcellularLocation>
        <location evidence="1">Plastid</location>
        <location evidence="1">Chloroplast</location>
    </subcellularLocation>
</comment>
<dbReference type="PANTHER" id="PTHR46132:SF8">
    <property type="entry name" value="DIGALACTOSYLDIACYLGLYCEROL SYNTHASE"/>
    <property type="match status" value="1"/>
</dbReference>
<organism evidence="8 9">
    <name type="scientific">Capsicum baccatum</name>
    <name type="common">Peruvian pepper</name>
    <dbReference type="NCBI Taxonomy" id="33114"/>
    <lineage>
        <taxon>Eukaryota</taxon>
        <taxon>Viridiplantae</taxon>
        <taxon>Streptophyta</taxon>
        <taxon>Embryophyta</taxon>
        <taxon>Tracheophyta</taxon>
        <taxon>Spermatophyta</taxon>
        <taxon>Magnoliopsida</taxon>
        <taxon>eudicotyledons</taxon>
        <taxon>Gunneridae</taxon>
        <taxon>Pentapetalae</taxon>
        <taxon>asterids</taxon>
        <taxon>lamiids</taxon>
        <taxon>Solanales</taxon>
        <taxon>Solanaceae</taxon>
        <taxon>Solanoideae</taxon>
        <taxon>Capsiceae</taxon>
        <taxon>Capsicum</taxon>
    </lineage>
</organism>
<dbReference type="OrthoDB" id="44480at2759"/>
<reference evidence="9" key="2">
    <citation type="journal article" date="2017" name="J. Anim. Genet.">
        <title>Multiple reference genome sequences of hot pepper reveal the massive evolution of plant disease resistance genes by retroduplication.</title>
        <authorList>
            <person name="Kim S."/>
            <person name="Park J."/>
            <person name="Yeom S.-I."/>
            <person name="Kim Y.-M."/>
            <person name="Seo E."/>
            <person name="Kim K.-T."/>
            <person name="Kim M.-S."/>
            <person name="Lee J.M."/>
            <person name="Cheong K."/>
            <person name="Shin H.-S."/>
            <person name="Kim S.-B."/>
            <person name="Han K."/>
            <person name="Lee J."/>
            <person name="Park M."/>
            <person name="Lee H.-A."/>
            <person name="Lee H.-Y."/>
            <person name="Lee Y."/>
            <person name="Oh S."/>
            <person name="Lee J.H."/>
            <person name="Choi E."/>
            <person name="Choi E."/>
            <person name="Lee S.E."/>
            <person name="Jeon J."/>
            <person name="Kim H."/>
            <person name="Choi G."/>
            <person name="Song H."/>
            <person name="Lee J."/>
            <person name="Lee S.-C."/>
            <person name="Kwon J.-K."/>
            <person name="Lee H.-Y."/>
            <person name="Koo N."/>
            <person name="Hong Y."/>
            <person name="Kim R.W."/>
            <person name="Kang W.-H."/>
            <person name="Huh J.H."/>
            <person name="Kang B.-C."/>
            <person name="Yang T.-J."/>
            <person name="Lee Y.-H."/>
            <person name="Bennetzen J.L."/>
            <person name="Choi D."/>
        </authorList>
    </citation>
    <scope>NUCLEOTIDE SEQUENCE [LARGE SCALE GENOMIC DNA]</scope>
    <source>
        <strain evidence="9">cv. PBC81</strain>
    </source>
</reference>
<dbReference type="InterPro" id="IPR044525">
    <property type="entry name" value="DGDG1/2"/>
</dbReference>
<dbReference type="GO" id="GO:0046481">
    <property type="term" value="F:digalactosyldiacylglycerol synthase activity"/>
    <property type="evidence" value="ECO:0007669"/>
    <property type="project" value="InterPro"/>
</dbReference>
<proteinExistence type="inferred from homology"/>
<keyword evidence="5" id="KW-0934">Plastid</keyword>
<sequence length="269" mass="30856">MREVRLRWFGHVMRRGMGAPVRRCEKLALDGFRRGRAHLAKLENQNVMLLVPWLCKSDEELIFPNHLSFRSPEVQELYICNWLEERIGVKVDFRISFYLGKFPKDGWSIIPAGGTSQFIPSRDADIALLEEPEHLNWYHPDLSAKHKIDLDEDTHEVQSAAKGLNLDVNVMKGRDDTDDSLHGDARCTAVAELLQWGNSDHPSDEYSKYSRACLIYTRTEDVVAKFKEVMSGEPQPVTPEEQYKLSSDVATQRFMEYSNKTGQETLEGP</sequence>
<comment type="caution">
    <text evidence="8">The sequence shown here is derived from an EMBL/GenBank/DDBJ whole genome shotgun (WGS) entry which is preliminary data.</text>
</comment>
<dbReference type="EMBL" id="MLFT02000010">
    <property type="protein sequence ID" value="PHT36916.1"/>
    <property type="molecule type" value="Genomic_DNA"/>
</dbReference>
<dbReference type="Proteomes" id="UP000224567">
    <property type="component" value="Unassembled WGS sequence"/>
</dbReference>
<evidence type="ECO:0000256" key="2">
    <source>
        <dbReference type="ARBA" id="ARBA00004370"/>
    </source>
</evidence>
<dbReference type="AlphaFoldDB" id="A0A2G2VVB6"/>
<comment type="similarity">
    <text evidence="3">Belongs to the glycosyltransferase group 1 family. Glycosyltransferase 4 subfamily.</text>
</comment>
<dbReference type="GO" id="GO:0009707">
    <property type="term" value="C:chloroplast outer membrane"/>
    <property type="evidence" value="ECO:0007669"/>
    <property type="project" value="TreeGrafter"/>
</dbReference>
<evidence type="ECO:0000256" key="1">
    <source>
        <dbReference type="ARBA" id="ARBA00004229"/>
    </source>
</evidence>
<accession>A0A2G2VVB6</accession>
<gene>
    <name evidence="8" type="ORF">CQW23_24616</name>
</gene>
<keyword evidence="6" id="KW-0808">Transferase</keyword>
<keyword evidence="9" id="KW-1185">Reference proteome</keyword>
<evidence type="ECO:0000256" key="3">
    <source>
        <dbReference type="ARBA" id="ARBA00009481"/>
    </source>
</evidence>
<dbReference type="PANTHER" id="PTHR46132">
    <property type="entry name" value="DIGALACTOSYLDIACYLGLYCEROL SYNTHASE 2, CHLOROPLASTIC"/>
    <property type="match status" value="1"/>
</dbReference>
<dbReference type="GO" id="GO:0019375">
    <property type="term" value="P:galactolipid biosynthetic process"/>
    <property type="evidence" value="ECO:0007669"/>
    <property type="project" value="TreeGrafter"/>
</dbReference>
<name>A0A2G2VVB6_CAPBA</name>
<evidence type="ECO:0000256" key="5">
    <source>
        <dbReference type="ARBA" id="ARBA00022640"/>
    </source>
</evidence>
<evidence type="ECO:0000256" key="4">
    <source>
        <dbReference type="ARBA" id="ARBA00022528"/>
    </source>
</evidence>
<keyword evidence="4" id="KW-0150">Chloroplast</keyword>
<dbReference type="STRING" id="33114.A0A2G2VVB6"/>
<protein>
    <submittedName>
        <fullName evidence="8">Digalactosyldiacylglycerol synthase 1, chloroplastic</fullName>
    </submittedName>
</protein>
<reference evidence="8 9" key="1">
    <citation type="journal article" date="2017" name="Genome Biol.">
        <title>New reference genome sequences of hot pepper reveal the massive evolution of plant disease-resistance genes by retroduplication.</title>
        <authorList>
            <person name="Kim S."/>
            <person name="Park J."/>
            <person name="Yeom S.I."/>
            <person name="Kim Y.M."/>
            <person name="Seo E."/>
            <person name="Kim K.T."/>
            <person name="Kim M.S."/>
            <person name="Lee J.M."/>
            <person name="Cheong K."/>
            <person name="Shin H.S."/>
            <person name="Kim S.B."/>
            <person name="Han K."/>
            <person name="Lee J."/>
            <person name="Park M."/>
            <person name="Lee H.A."/>
            <person name="Lee H.Y."/>
            <person name="Lee Y."/>
            <person name="Oh S."/>
            <person name="Lee J.H."/>
            <person name="Choi E."/>
            <person name="Choi E."/>
            <person name="Lee S.E."/>
            <person name="Jeon J."/>
            <person name="Kim H."/>
            <person name="Choi G."/>
            <person name="Song H."/>
            <person name="Lee J."/>
            <person name="Lee S.C."/>
            <person name="Kwon J.K."/>
            <person name="Lee H.Y."/>
            <person name="Koo N."/>
            <person name="Hong Y."/>
            <person name="Kim R.W."/>
            <person name="Kang W.H."/>
            <person name="Huh J.H."/>
            <person name="Kang B.C."/>
            <person name="Yang T.J."/>
            <person name="Lee Y.H."/>
            <person name="Bennetzen J.L."/>
            <person name="Choi D."/>
        </authorList>
    </citation>
    <scope>NUCLEOTIDE SEQUENCE [LARGE SCALE GENOMIC DNA]</scope>
    <source>
        <strain evidence="9">cv. PBC81</strain>
    </source>
</reference>
<evidence type="ECO:0000313" key="9">
    <source>
        <dbReference type="Proteomes" id="UP000224567"/>
    </source>
</evidence>
<evidence type="ECO:0000313" key="8">
    <source>
        <dbReference type="EMBL" id="PHT36916.1"/>
    </source>
</evidence>